<dbReference type="Gramene" id="Ma10_t11920.1">
    <property type="protein sequence ID" value="Ma10_p11920.1"/>
    <property type="gene ID" value="Ma10_g11920"/>
</dbReference>
<feature type="compositionally biased region" description="Low complexity" evidence="1">
    <location>
        <begin position="31"/>
        <end position="41"/>
    </location>
</feature>
<name>A0A804KV89_MUSAM</name>
<dbReference type="SMART" id="SM01054">
    <property type="entry name" value="CaM_binding"/>
    <property type="match status" value="1"/>
</dbReference>
<evidence type="ECO:0000313" key="4">
    <source>
        <dbReference type="EnsemblPlants" id="Ma10_p11920.1"/>
    </source>
</evidence>
<dbReference type="Pfam" id="PF07839">
    <property type="entry name" value="CaM_binding"/>
    <property type="match status" value="1"/>
</dbReference>
<dbReference type="Proteomes" id="UP000012960">
    <property type="component" value="Unplaced"/>
</dbReference>
<dbReference type="PANTHER" id="PTHR33349:SF41">
    <property type="entry name" value="EMB|CAB62594.1"/>
    <property type="match status" value="1"/>
</dbReference>
<dbReference type="EMBL" id="HG996476">
    <property type="protein sequence ID" value="CAG1853266.1"/>
    <property type="molecule type" value="Genomic_DNA"/>
</dbReference>
<dbReference type="EnsemblPlants" id="Ma10_t11920.1">
    <property type="protein sequence ID" value="Ma10_p11920.1"/>
    <property type="gene ID" value="Ma10_g11920"/>
</dbReference>
<dbReference type="AlphaFoldDB" id="A0A804KV89"/>
<feature type="region of interest" description="Disordered" evidence="1">
    <location>
        <begin position="279"/>
        <end position="314"/>
    </location>
</feature>
<feature type="compositionally biased region" description="Polar residues" evidence="1">
    <location>
        <begin position="166"/>
        <end position="178"/>
    </location>
</feature>
<feature type="compositionally biased region" description="Basic and acidic residues" evidence="1">
    <location>
        <begin position="633"/>
        <end position="655"/>
    </location>
</feature>
<dbReference type="FunCoup" id="A0A804KV89">
    <property type="interactions" value="921"/>
</dbReference>
<evidence type="ECO:0000313" key="5">
    <source>
        <dbReference type="Proteomes" id="UP000012960"/>
    </source>
</evidence>
<sequence>MTKKVMDTRAISVNPDTKGDRRISSTGEFSTGGSLVSSTSSEKPLPNYLRASTSSCHDFCKYGRKHDFDAEAKHPFLLKSGKKLTLREDWQQVNSVNVEERWKRLTTKPKSSSHQRAEFPDTTAVRKQKAASKIKEVRLPEQHADMKLQISSSIQKSSISSDSEGPPTSQNEETQVKSLNIGDQKMKQVTKSKTLNKSQSFSSKLKVGEQMGTSLGNGIDGSQKSGTIKRNISSPLQEATSSTKPRLIRQTSSKSDITHDGPQKIGQKPLVHNEVPQVAAKHVTSKKAIKSPTEGSGSSLTASHGPIEQRNKKVLYDKSREITRTLERKMLKPSTASPSLKHIGDETSSSKQSKYKNGKQTVSMKNQKVGNNAELVTRNNEKKTLYVIDKIPEKVDMDSAEQNSSKVENIVYDLSEQPLSKYENIDSDSLQETSLKPDNSDTGVLGHKLLEPENISAASLELTPDDKKKFQVKNADMDFLEQRSLSPENIDFDSLELIPDDKKWLEPENADKNSLGENLLKPEENSFESLVKPTDQELHGPKSADTESLEQELLKLEDIDLDSLDVQNLLEQGNADKDFLEQKLLKPENIDLDSLELNPNDDQSSQLGSDDEEIEEIESASSESSESESVNEPSKDEQKKRSRIDAVVHPEDKLSTPHKLKFRRGKIIELQPECKGLRRLRFRRGRLMSKSADDDQVERMNFQRSEMGAPASDPSPESKGVVLKHQDMQEKKDIQGLFNNVIEETASKLVESRRSKVKALVGAFETVISLQDSKPASTG</sequence>
<organism evidence="4 5">
    <name type="scientific">Musa acuminata subsp. malaccensis</name>
    <name type="common">Wild banana</name>
    <name type="synonym">Musa malaccensis</name>
    <dbReference type="NCBI Taxonomy" id="214687"/>
    <lineage>
        <taxon>Eukaryota</taxon>
        <taxon>Viridiplantae</taxon>
        <taxon>Streptophyta</taxon>
        <taxon>Embryophyta</taxon>
        <taxon>Tracheophyta</taxon>
        <taxon>Spermatophyta</taxon>
        <taxon>Magnoliopsida</taxon>
        <taxon>Liliopsida</taxon>
        <taxon>Zingiberales</taxon>
        <taxon>Musaceae</taxon>
        <taxon>Musa</taxon>
    </lineage>
</organism>
<feature type="region of interest" description="Disordered" evidence="1">
    <location>
        <begin position="591"/>
        <end position="659"/>
    </location>
</feature>
<feature type="compositionally biased region" description="Polar residues" evidence="1">
    <location>
        <begin position="211"/>
        <end position="255"/>
    </location>
</feature>
<evidence type="ECO:0000256" key="1">
    <source>
        <dbReference type="SAM" id="MobiDB-lite"/>
    </source>
</evidence>
<feature type="compositionally biased region" description="Polar residues" evidence="1">
    <location>
        <begin position="187"/>
        <end position="203"/>
    </location>
</feature>
<feature type="region of interest" description="Disordered" evidence="1">
    <location>
        <begin position="327"/>
        <end position="362"/>
    </location>
</feature>
<feature type="compositionally biased region" description="Low complexity" evidence="1">
    <location>
        <begin position="153"/>
        <end position="163"/>
    </location>
</feature>
<evidence type="ECO:0000259" key="2">
    <source>
        <dbReference type="SMART" id="SM01054"/>
    </source>
</evidence>
<gene>
    <name evidence="3" type="ORF">GSMUA_314920.1</name>
</gene>
<dbReference type="InterPro" id="IPR012417">
    <property type="entry name" value="CaM-bd_dom_pln"/>
</dbReference>
<feature type="compositionally biased region" description="Polar residues" evidence="1">
    <location>
        <begin position="293"/>
        <end position="302"/>
    </location>
</feature>
<dbReference type="OrthoDB" id="766386at2759"/>
<feature type="compositionally biased region" description="Acidic residues" evidence="1">
    <location>
        <begin position="609"/>
        <end position="618"/>
    </location>
</feature>
<protein>
    <submittedName>
        <fullName evidence="3">(wild Malaysian banana) hypothetical protein</fullName>
    </submittedName>
</protein>
<dbReference type="InParanoid" id="A0A804KV89"/>
<reference evidence="4" key="2">
    <citation type="submission" date="2021-05" db="UniProtKB">
        <authorList>
            <consortium name="EnsemblPlants"/>
        </authorList>
    </citation>
    <scope>IDENTIFICATION</scope>
    <source>
        <strain evidence="4">subsp. malaccensis</strain>
    </source>
</reference>
<keyword evidence="5" id="KW-1185">Reference proteome</keyword>
<feature type="region of interest" description="Disordered" evidence="1">
    <location>
        <begin position="153"/>
        <end position="267"/>
    </location>
</feature>
<dbReference type="GO" id="GO:0005516">
    <property type="term" value="F:calmodulin binding"/>
    <property type="evidence" value="ECO:0007669"/>
    <property type="project" value="InterPro"/>
</dbReference>
<reference evidence="3" key="1">
    <citation type="submission" date="2021-03" db="EMBL/GenBank/DDBJ databases">
        <authorList>
            <consortium name="Genoscope - CEA"/>
            <person name="William W."/>
        </authorList>
    </citation>
    <scope>NUCLEOTIDE SEQUENCE</scope>
    <source>
        <strain evidence="3">Doubled-haploid Pahang</strain>
    </source>
</reference>
<accession>A0A804KV89</accession>
<feature type="region of interest" description="Disordered" evidence="1">
    <location>
        <begin position="706"/>
        <end position="728"/>
    </location>
</feature>
<feature type="domain" description="Calmodulin-binding" evidence="2">
    <location>
        <begin position="656"/>
        <end position="769"/>
    </location>
</feature>
<feature type="region of interest" description="Disordered" evidence="1">
    <location>
        <begin position="502"/>
        <end position="550"/>
    </location>
</feature>
<evidence type="ECO:0000313" key="3">
    <source>
        <dbReference type="EMBL" id="CAG1853266.1"/>
    </source>
</evidence>
<feature type="compositionally biased region" description="Basic and acidic residues" evidence="1">
    <location>
        <begin position="534"/>
        <end position="545"/>
    </location>
</feature>
<dbReference type="PANTHER" id="PTHR33349">
    <property type="entry name" value="EMB|CAB62594.1"/>
    <property type="match status" value="1"/>
</dbReference>
<feature type="compositionally biased region" description="Low complexity" evidence="1">
    <location>
        <begin position="619"/>
        <end position="628"/>
    </location>
</feature>
<feature type="compositionally biased region" description="Basic and acidic residues" evidence="1">
    <location>
        <begin position="502"/>
        <end position="511"/>
    </location>
</feature>
<feature type="region of interest" description="Disordered" evidence="1">
    <location>
        <begin position="1"/>
        <end position="44"/>
    </location>
</feature>
<proteinExistence type="predicted"/>